<dbReference type="FunFam" id="3.40.80.10:FF:000006">
    <property type="entry name" value="N-acetylmuramoyl-L-alanine amidase"/>
    <property type="match status" value="1"/>
</dbReference>
<dbReference type="GO" id="GO:0009254">
    <property type="term" value="P:peptidoglycan turnover"/>
    <property type="evidence" value="ECO:0007669"/>
    <property type="project" value="TreeGrafter"/>
</dbReference>
<name>A0A2G1XD28_STRCJ</name>
<keyword evidence="9" id="KW-1185">Reference proteome</keyword>
<evidence type="ECO:0000259" key="6">
    <source>
        <dbReference type="SMART" id="SM00644"/>
    </source>
</evidence>
<gene>
    <name evidence="8" type="ORF">BLA24_01615</name>
    <name evidence="7" type="ORF">BLA24_23935</name>
</gene>
<feature type="compositionally biased region" description="Pro residues" evidence="5">
    <location>
        <begin position="8"/>
        <end position="18"/>
    </location>
</feature>
<evidence type="ECO:0000256" key="3">
    <source>
        <dbReference type="ARBA" id="ARBA00022801"/>
    </source>
</evidence>
<evidence type="ECO:0000256" key="2">
    <source>
        <dbReference type="ARBA" id="ARBA00011901"/>
    </source>
</evidence>
<dbReference type="InterPro" id="IPR051206">
    <property type="entry name" value="NAMLAA_amidase_2"/>
</dbReference>
<dbReference type="Gene3D" id="3.40.80.10">
    <property type="entry name" value="Peptidoglycan recognition protein-like"/>
    <property type="match status" value="1"/>
</dbReference>
<dbReference type="CDD" id="cd06583">
    <property type="entry name" value="PGRP"/>
    <property type="match status" value="1"/>
</dbReference>
<feature type="region of interest" description="Disordered" evidence="5">
    <location>
        <begin position="1"/>
        <end position="34"/>
    </location>
</feature>
<dbReference type="AlphaFoldDB" id="A0A2G1XD28"/>
<dbReference type="EC" id="3.5.1.28" evidence="2"/>
<keyword evidence="3" id="KW-0378">Hydrolase</keyword>
<evidence type="ECO:0000256" key="4">
    <source>
        <dbReference type="ARBA" id="ARBA00023316"/>
    </source>
</evidence>
<dbReference type="Pfam" id="PF01510">
    <property type="entry name" value="Amidase_2"/>
    <property type="match status" value="1"/>
</dbReference>
<feature type="domain" description="N-acetylmuramoyl-L-alanine amidase" evidence="6">
    <location>
        <begin position="29"/>
        <end position="160"/>
    </location>
</feature>
<dbReference type="GO" id="GO:0071555">
    <property type="term" value="P:cell wall organization"/>
    <property type="evidence" value="ECO:0007669"/>
    <property type="project" value="UniProtKB-KW"/>
</dbReference>
<accession>A0A2G1XD28</accession>
<dbReference type="SUPFAM" id="SSF55846">
    <property type="entry name" value="N-acetylmuramoyl-L-alanine amidase-like"/>
    <property type="match status" value="1"/>
</dbReference>
<dbReference type="PANTHER" id="PTHR30417">
    <property type="entry name" value="N-ACETYLMURAMOYL-L-ALANINE AMIDASE AMID"/>
    <property type="match status" value="1"/>
</dbReference>
<evidence type="ECO:0000313" key="7">
    <source>
        <dbReference type="EMBL" id="PHQ49128.1"/>
    </source>
</evidence>
<comment type="caution">
    <text evidence="7">The sequence shown here is derived from an EMBL/GenBank/DDBJ whole genome shotgun (WGS) entry which is preliminary data.</text>
</comment>
<dbReference type="SMART" id="SM00644">
    <property type="entry name" value="Ami_2"/>
    <property type="match status" value="1"/>
</dbReference>
<evidence type="ECO:0000313" key="8">
    <source>
        <dbReference type="EMBL" id="PHQ53379.1"/>
    </source>
</evidence>
<comment type="catalytic activity">
    <reaction evidence="1">
        <text>Hydrolyzes the link between N-acetylmuramoyl residues and L-amino acid residues in certain cell-wall glycopeptides.</text>
        <dbReference type="EC" id="3.5.1.28"/>
    </reaction>
</comment>
<reference evidence="7 9" key="1">
    <citation type="journal article" date="2017" name="Biochemistry">
        <title>Identification of the Biosynthetic Pathway for the Antibiotic Bicyclomycin.</title>
        <authorList>
            <person name="Patteson J."/>
            <person name="Cai W."/>
            <person name="Johnson R.A."/>
            <person name="Santa Maria K."/>
            <person name="Li B."/>
        </authorList>
    </citation>
    <scope>NUCLEOTIDE SEQUENCE [LARGE SCALE GENOMIC DNA]</scope>
    <source>
        <strain evidence="7 9">ATCC 21532</strain>
    </source>
</reference>
<evidence type="ECO:0000313" key="9">
    <source>
        <dbReference type="Proteomes" id="UP000222531"/>
    </source>
</evidence>
<dbReference type="GO" id="GO:0008745">
    <property type="term" value="F:N-acetylmuramoyl-L-alanine amidase activity"/>
    <property type="evidence" value="ECO:0007669"/>
    <property type="project" value="UniProtKB-EC"/>
</dbReference>
<proteinExistence type="predicted"/>
<protein>
    <recommendedName>
        <fullName evidence="2">N-acetylmuramoyl-L-alanine amidase</fullName>
        <ecNumber evidence="2">3.5.1.28</ecNumber>
    </recommendedName>
</protein>
<dbReference type="EMBL" id="NHZO01000027">
    <property type="protein sequence ID" value="PHQ53379.1"/>
    <property type="molecule type" value="Genomic_DNA"/>
</dbReference>
<organism evidence="7 9">
    <name type="scientific">Streptomyces cinnamoneus</name>
    <name type="common">Streptoverticillium cinnamoneum</name>
    <dbReference type="NCBI Taxonomy" id="53446"/>
    <lineage>
        <taxon>Bacteria</taxon>
        <taxon>Bacillati</taxon>
        <taxon>Actinomycetota</taxon>
        <taxon>Actinomycetes</taxon>
        <taxon>Kitasatosporales</taxon>
        <taxon>Streptomycetaceae</taxon>
        <taxon>Streptomyces</taxon>
        <taxon>Streptomyces cinnamoneus group</taxon>
    </lineage>
</organism>
<dbReference type="OrthoDB" id="66275at2"/>
<evidence type="ECO:0000256" key="5">
    <source>
        <dbReference type="SAM" id="MobiDB-lite"/>
    </source>
</evidence>
<sequence length="175" mass="19893">MDRASPTRRPPMSQPAYPPTHWIPANSANYTPSARPEAHPVGFLVIHVTEETFQDARRIFQDPTSKVSAHYMVASKDGYIGQFVREKDIAWHAGNWDYNTRSVGIEHEGWTDRPEYFTDALYRSSARLARAVCDRYGIPPTRAHIIGHNEVPGATHTDPGPHWDWDRYIRLVTGG</sequence>
<dbReference type="Proteomes" id="UP000222531">
    <property type="component" value="Unassembled WGS sequence"/>
</dbReference>
<evidence type="ECO:0000256" key="1">
    <source>
        <dbReference type="ARBA" id="ARBA00001561"/>
    </source>
</evidence>
<keyword evidence="4" id="KW-0961">Cell wall biogenesis/degradation</keyword>
<dbReference type="EMBL" id="NHZO01000154">
    <property type="protein sequence ID" value="PHQ49128.1"/>
    <property type="molecule type" value="Genomic_DNA"/>
</dbReference>
<dbReference type="InterPro" id="IPR036505">
    <property type="entry name" value="Amidase/PGRP_sf"/>
</dbReference>
<dbReference type="InterPro" id="IPR002502">
    <property type="entry name" value="Amidase_domain"/>
</dbReference>
<dbReference type="GO" id="GO:0009253">
    <property type="term" value="P:peptidoglycan catabolic process"/>
    <property type="evidence" value="ECO:0007669"/>
    <property type="project" value="InterPro"/>
</dbReference>
<dbReference type="PANTHER" id="PTHR30417:SF1">
    <property type="entry name" value="N-ACETYLMURAMOYL-L-ALANINE AMIDASE AMID"/>
    <property type="match status" value="1"/>
</dbReference>